<name>A0ABM6HT77_9LACO</name>
<organism evidence="2 3">
    <name type="scientific">Leuconostoc garlicum</name>
    <dbReference type="NCBI Taxonomy" id="255248"/>
    <lineage>
        <taxon>Bacteria</taxon>
        <taxon>Bacillati</taxon>
        <taxon>Bacillota</taxon>
        <taxon>Bacilli</taxon>
        <taxon>Lactobacillales</taxon>
        <taxon>Lactobacillaceae</taxon>
        <taxon>Leuconostoc</taxon>
    </lineage>
</organism>
<dbReference type="InterPro" id="IPR027417">
    <property type="entry name" value="P-loop_NTPase"/>
</dbReference>
<dbReference type="Pfam" id="PF01381">
    <property type="entry name" value="HTH_3"/>
    <property type="match status" value="1"/>
</dbReference>
<keyword evidence="3" id="KW-1185">Reference proteome</keyword>
<dbReference type="Pfam" id="PF09848">
    <property type="entry name" value="SLFN-g3_helicase"/>
    <property type="match status" value="1"/>
</dbReference>
<dbReference type="SUPFAM" id="SSF47413">
    <property type="entry name" value="lambda repressor-like DNA-binding domains"/>
    <property type="match status" value="1"/>
</dbReference>
<evidence type="ECO:0000313" key="3">
    <source>
        <dbReference type="Proteomes" id="UP000188147"/>
    </source>
</evidence>
<dbReference type="PROSITE" id="PS50943">
    <property type="entry name" value="HTH_CROC1"/>
    <property type="match status" value="1"/>
</dbReference>
<dbReference type="EMBL" id="CP016329">
    <property type="protein sequence ID" value="AQN79575.1"/>
    <property type="molecule type" value="Genomic_DNA"/>
</dbReference>
<evidence type="ECO:0000259" key="1">
    <source>
        <dbReference type="PROSITE" id="PS50943"/>
    </source>
</evidence>
<dbReference type="SUPFAM" id="SSF52540">
    <property type="entry name" value="P-loop containing nucleoside triphosphate hydrolases"/>
    <property type="match status" value="1"/>
</dbReference>
<proteinExistence type="predicted"/>
<reference evidence="2 3" key="1">
    <citation type="submission" date="2016-06" db="EMBL/GenBank/DDBJ databases">
        <authorList>
            <person name="Kim H.J."/>
        </authorList>
    </citation>
    <scope>NUCLEOTIDE SEQUENCE [LARGE SCALE GENOMIC DNA]</scope>
    <source>
        <strain evidence="2 3">KFRI01</strain>
    </source>
</reference>
<dbReference type="SMART" id="SM00530">
    <property type="entry name" value="HTH_XRE"/>
    <property type="match status" value="1"/>
</dbReference>
<dbReference type="InterPro" id="IPR018647">
    <property type="entry name" value="SLFN_3-like_DNA/RNA_helicase"/>
</dbReference>
<accession>A0ABM6HT77</accession>
<evidence type="ECO:0000313" key="2">
    <source>
        <dbReference type="EMBL" id="AQN79575.1"/>
    </source>
</evidence>
<dbReference type="InterPro" id="IPR001387">
    <property type="entry name" value="Cro/C1-type_HTH"/>
</dbReference>
<dbReference type="Gene3D" id="3.40.50.300">
    <property type="entry name" value="P-loop containing nucleotide triphosphate hydrolases"/>
    <property type="match status" value="1"/>
</dbReference>
<gene>
    <name evidence="2" type="ORF">A9176_04055</name>
</gene>
<dbReference type="CDD" id="cd00093">
    <property type="entry name" value="HTH_XRE"/>
    <property type="match status" value="1"/>
</dbReference>
<feature type="domain" description="HTH cro/C1-type" evidence="1">
    <location>
        <begin position="7"/>
        <end position="61"/>
    </location>
</feature>
<sequence>MKLYELIKQKRENKGYTQDDVARFLNVTRQAVQNWEKNKRAIPNDLLADYFGFLGFNAHEILSVFGFIDSGNLMIKTIDYSKDAIKNFAMTAQNTTLTNYPTVYLGIGKRTNEHTKRTKQLVYVGEAIAIVRRTIEHLGAQEDKLNEIKAVSDEHNESLHIIGHSKFNKSATLEIEQMFMDYLLGDDKFEKIYNGRNNGLSNDFYQREAYRSGIFPEIWERLRQENIVSSLESVKNSALFANSPFKSLSPEQEKAKNRIGLTIAETLVNGWDNKIIKIQGLAGSGKTVLMSQLFYEIWQNPYPVLNLDKKTKHDATVVLLVRHEQQRRTYEQIARKLNMGKDVVMDVPTFINRGEPVDVLLVDEAHLLWSGNYGRVNKAKWQPDLQALHELARTMVLVYDPKQVTSVRNNISDNDTLWQLVNGPETTTLYLKNQWRIQANQETQQWIENLAHFEKNSLILPPTDETYQIKFFDSAKNFKTAIEKQNAAVGLSRLVATYDWQYSQQSRPKDGQYWTVNFGGEVVPWNLELPQVKVAQNKQIPWQEIAESIGEVGSDFTVQGIDLNYVGVILGPSVIWNEATNALDIDADYSFDHSKMRKQNGTYNTAENKAFLKNVVNVLLTRGVHGLYIYAVNDDLRRKLVTLNQATID</sequence>
<dbReference type="Gene3D" id="1.10.260.40">
    <property type="entry name" value="lambda repressor-like DNA-binding domains"/>
    <property type="match status" value="1"/>
</dbReference>
<dbReference type="Proteomes" id="UP000188147">
    <property type="component" value="Chromosome"/>
</dbReference>
<protein>
    <recommendedName>
        <fullName evidence="1">HTH cro/C1-type domain-containing protein</fullName>
    </recommendedName>
</protein>
<dbReference type="InterPro" id="IPR010982">
    <property type="entry name" value="Lambda_DNA-bd_dom_sf"/>
</dbReference>